<dbReference type="GO" id="GO:0004519">
    <property type="term" value="F:endonuclease activity"/>
    <property type="evidence" value="ECO:0007669"/>
    <property type="project" value="UniProtKB-KW"/>
</dbReference>
<evidence type="ECO:0000256" key="3">
    <source>
        <dbReference type="ARBA" id="ARBA00022722"/>
    </source>
</evidence>
<sequence>CHLTSCFAVMGVPRTIKTDNGPSYVSKGVAQFLQMWNVKHVMGIAHSPTRQAIVEQANGT</sequence>
<reference evidence="8 9" key="1">
    <citation type="submission" date="2019-09" db="EMBL/GenBank/DDBJ databases">
        <title>Bird 10,000 Genomes (B10K) Project - Family phase.</title>
        <authorList>
            <person name="Zhang G."/>
        </authorList>
    </citation>
    <scope>NUCLEOTIDE SEQUENCE [LARGE SCALE GENOMIC DNA]</scope>
    <source>
        <strain evidence="8">B10K-DU-021-26</strain>
        <tissue evidence="8">Mixed tissue sample</tissue>
    </source>
</reference>
<dbReference type="InterPro" id="IPR036397">
    <property type="entry name" value="RNaseH_sf"/>
</dbReference>
<keyword evidence="9" id="KW-1185">Reference proteome</keyword>
<organism evidence="8 9">
    <name type="scientific">Columbina picui</name>
    <name type="common">Picui ground-dove</name>
    <dbReference type="NCBI Taxonomy" id="115618"/>
    <lineage>
        <taxon>Eukaryota</taxon>
        <taxon>Metazoa</taxon>
        <taxon>Chordata</taxon>
        <taxon>Craniata</taxon>
        <taxon>Vertebrata</taxon>
        <taxon>Euteleostomi</taxon>
        <taxon>Archelosauria</taxon>
        <taxon>Archosauria</taxon>
        <taxon>Dinosauria</taxon>
        <taxon>Saurischia</taxon>
        <taxon>Theropoda</taxon>
        <taxon>Coelurosauria</taxon>
        <taxon>Aves</taxon>
        <taxon>Neognathae</taxon>
        <taxon>Neoaves</taxon>
        <taxon>Columbimorphae</taxon>
        <taxon>Columbiformes</taxon>
        <taxon>Columbidae</taxon>
        <taxon>Columbina</taxon>
    </lineage>
</organism>
<evidence type="ECO:0000256" key="6">
    <source>
        <dbReference type="ARBA" id="ARBA00022918"/>
    </source>
</evidence>
<dbReference type="Pfam" id="PF00665">
    <property type="entry name" value="rve"/>
    <property type="match status" value="1"/>
</dbReference>
<dbReference type="EMBL" id="VYZG01001136">
    <property type="protein sequence ID" value="NWQ80079.1"/>
    <property type="molecule type" value="Genomic_DNA"/>
</dbReference>
<dbReference type="GO" id="GO:0035613">
    <property type="term" value="F:RNA stem-loop binding"/>
    <property type="evidence" value="ECO:0007669"/>
    <property type="project" value="TreeGrafter"/>
</dbReference>
<accession>A0A7K4S4S5</accession>
<gene>
    <name evidence="8" type="primary">Ervk18_1</name>
    <name evidence="8" type="ORF">COLPIC_R14112</name>
</gene>
<dbReference type="InterPro" id="IPR001584">
    <property type="entry name" value="Integrase_cat-core"/>
</dbReference>
<evidence type="ECO:0000259" key="7">
    <source>
        <dbReference type="PROSITE" id="PS50994"/>
    </source>
</evidence>
<dbReference type="Gene3D" id="3.30.420.10">
    <property type="entry name" value="Ribonuclease H-like superfamily/Ribonuclease H"/>
    <property type="match status" value="1"/>
</dbReference>
<dbReference type="PANTHER" id="PTHR41694">
    <property type="entry name" value="ENDOGENOUS RETROVIRUS GROUP K MEMBER POL PROTEIN"/>
    <property type="match status" value="1"/>
</dbReference>
<evidence type="ECO:0000313" key="9">
    <source>
        <dbReference type="Proteomes" id="UP000530263"/>
    </source>
</evidence>
<dbReference type="AlphaFoldDB" id="A0A7K4S4S5"/>
<feature type="non-terminal residue" evidence="8">
    <location>
        <position position="60"/>
    </location>
</feature>
<keyword evidence="3" id="KW-0540">Nuclease</keyword>
<evidence type="ECO:0000256" key="2">
    <source>
        <dbReference type="ARBA" id="ARBA00022695"/>
    </source>
</evidence>
<keyword evidence="5" id="KW-0378">Hydrolase</keyword>
<dbReference type="OrthoDB" id="9359997at2759"/>
<protein>
    <submittedName>
        <fullName evidence="8">POK18 protein</fullName>
    </submittedName>
</protein>
<feature type="non-terminal residue" evidence="8">
    <location>
        <position position="1"/>
    </location>
</feature>
<comment type="caution">
    <text evidence="8">The sequence shown here is derived from an EMBL/GenBank/DDBJ whole genome shotgun (WGS) entry which is preliminary data.</text>
</comment>
<dbReference type="PROSITE" id="PS50994">
    <property type="entry name" value="INTEGRASE"/>
    <property type="match status" value="1"/>
</dbReference>
<keyword evidence="6" id="KW-0695">RNA-directed DNA polymerase</keyword>
<dbReference type="InterPro" id="IPR012337">
    <property type="entry name" value="RNaseH-like_sf"/>
</dbReference>
<name>A0A7K4S4S5_COLPI</name>
<dbReference type="GO" id="GO:0016787">
    <property type="term" value="F:hydrolase activity"/>
    <property type="evidence" value="ECO:0007669"/>
    <property type="project" value="UniProtKB-KW"/>
</dbReference>
<evidence type="ECO:0000256" key="4">
    <source>
        <dbReference type="ARBA" id="ARBA00022759"/>
    </source>
</evidence>
<keyword evidence="2" id="KW-0548">Nucleotidyltransferase</keyword>
<feature type="domain" description="Integrase catalytic" evidence="7">
    <location>
        <begin position="1"/>
        <end position="60"/>
    </location>
</feature>
<proteinExistence type="predicted"/>
<dbReference type="Proteomes" id="UP000530263">
    <property type="component" value="Unassembled WGS sequence"/>
</dbReference>
<dbReference type="SUPFAM" id="SSF53098">
    <property type="entry name" value="Ribonuclease H-like"/>
    <property type="match status" value="1"/>
</dbReference>
<evidence type="ECO:0000256" key="5">
    <source>
        <dbReference type="ARBA" id="ARBA00022801"/>
    </source>
</evidence>
<dbReference type="PANTHER" id="PTHR41694:SF3">
    <property type="entry name" value="RNA-DIRECTED DNA POLYMERASE-RELATED"/>
    <property type="match status" value="1"/>
</dbReference>
<evidence type="ECO:0000256" key="1">
    <source>
        <dbReference type="ARBA" id="ARBA00022679"/>
    </source>
</evidence>
<keyword evidence="1" id="KW-0808">Transferase</keyword>
<dbReference type="GO" id="GO:0003964">
    <property type="term" value="F:RNA-directed DNA polymerase activity"/>
    <property type="evidence" value="ECO:0007669"/>
    <property type="project" value="UniProtKB-KW"/>
</dbReference>
<evidence type="ECO:0000313" key="8">
    <source>
        <dbReference type="EMBL" id="NWQ80079.1"/>
    </source>
</evidence>
<dbReference type="GO" id="GO:0015074">
    <property type="term" value="P:DNA integration"/>
    <property type="evidence" value="ECO:0007669"/>
    <property type="project" value="InterPro"/>
</dbReference>
<keyword evidence="4" id="KW-0255">Endonuclease</keyword>